<gene>
    <name evidence="4" type="ORF">FWJ32_08725</name>
</gene>
<dbReference type="CDD" id="cd07381">
    <property type="entry name" value="MPP_CapA"/>
    <property type="match status" value="1"/>
</dbReference>
<evidence type="ECO:0000313" key="5">
    <source>
        <dbReference type="Proteomes" id="UP000322976"/>
    </source>
</evidence>
<dbReference type="Proteomes" id="UP000322976">
    <property type="component" value="Unassembled WGS sequence"/>
</dbReference>
<evidence type="ECO:0000256" key="1">
    <source>
        <dbReference type="ARBA" id="ARBA00005662"/>
    </source>
</evidence>
<keyword evidence="5" id="KW-1185">Reference proteome</keyword>
<feature type="signal peptide" evidence="2">
    <location>
        <begin position="1"/>
        <end position="23"/>
    </location>
</feature>
<comment type="similarity">
    <text evidence="1">Belongs to the CapA family.</text>
</comment>
<dbReference type="SMART" id="SM00854">
    <property type="entry name" value="PGA_cap"/>
    <property type="match status" value="1"/>
</dbReference>
<dbReference type="InterPro" id="IPR029052">
    <property type="entry name" value="Metallo-depent_PP-like"/>
</dbReference>
<feature type="chain" id="PRO_5022694810" evidence="2">
    <location>
        <begin position="24"/>
        <end position="370"/>
    </location>
</feature>
<evidence type="ECO:0000256" key="2">
    <source>
        <dbReference type="SAM" id="SignalP"/>
    </source>
</evidence>
<dbReference type="EMBL" id="VTPS01000012">
    <property type="protein sequence ID" value="TZE81592.1"/>
    <property type="molecule type" value="Genomic_DNA"/>
</dbReference>
<reference evidence="4 5" key="1">
    <citation type="submission" date="2019-08" db="EMBL/GenBank/DDBJ databases">
        <title>Calorimonas adulescens gen. nov., sp. nov., an anaerobic thermophilic bacterium from Sakhalin hot spring.</title>
        <authorList>
            <person name="Khomyakova M.A."/>
            <person name="Merkel A.Y."/>
            <person name="Novikov A."/>
            <person name="Bonch-Osmolovskaya E.A."/>
            <person name="Slobodkin A.I."/>
        </authorList>
    </citation>
    <scope>NUCLEOTIDE SEQUENCE [LARGE SCALE GENOMIC DNA]</scope>
    <source>
        <strain evidence="4 5">A05MB</strain>
    </source>
</reference>
<proteinExistence type="inferred from homology"/>
<evidence type="ECO:0000313" key="4">
    <source>
        <dbReference type="EMBL" id="TZE81592.1"/>
    </source>
</evidence>
<dbReference type="InterPro" id="IPR019079">
    <property type="entry name" value="Capsule_synth_CapA"/>
</dbReference>
<dbReference type="PANTHER" id="PTHR33393:SF13">
    <property type="entry name" value="PGA BIOSYNTHESIS PROTEIN CAPA"/>
    <property type="match status" value="1"/>
</dbReference>
<comment type="caution">
    <text evidence="4">The sequence shown here is derived from an EMBL/GenBank/DDBJ whole genome shotgun (WGS) entry which is preliminary data.</text>
</comment>
<name>A0A5D8QAV2_9THEO</name>
<dbReference type="PROSITE" id="PS51257">
    <property type="entry name" value="PROKAR_LIPOPROTEIN"/>
    <property type="match status" value="1"/>
</dbReference>
<dbReference type="Pfam" id="PF09587">
    <property type="entry name" value="PGA_cap"/>
    <property type="match status" value="1"/>
</dbReference>
<dbReference type="Gene3D" id="3.60.21.10">
    <property type="match status" value="1"/>
</dbReference>
<dbReference type="RefSeq" id="WP_149545570.1">
    <property type="nucleotide sequence ID" value="NZ_VTPS01000012.1"/>
</dbReference>
<organism evidence="4 5">
    <name type="scientific">Calorimonas adulescens</name>
    <dbReference type="NCBI Taxonomy" id="2606906"/>
    <lineage>
        <taxon>Bacteria</taxon>
        <taxon>Bacillati</taxon>
        <taxon>Bacillota</taxon>
        <taxon>Clostridia</taxon>
        <taxon>Thermoanaerobacterales</taxon>
        <taxon>Thermoanaerobacteraceae</taxon>
        <taxon>Calorimonas</taxon>
    </lineage>
</organism>
<dbReference type="PANTHER" id="PTHR33393">
    <property type="entry name" value="POLYGLUTAMINE SYNTHESIS ACCESSORY PROTEIN RV0574C-RELATED"/>
    <property type="match status" value="1"/>
</dbReference>
<dbReference type="InterPro" id="IPR052169">
    <property type="entry name" value="CW_Biosynth-Accessory"/>
</dbReference>
<keyword evidence="2" id="KW-0732">Signal</keyword>
<evidence type="ECO:0000259" key="3">
    <source>
        <dbReference type="SMART" id="SM00854"/>
    </source>
</evidence>
<protein>
    <submittedName>
        <fullName evidence="4">CapA family protein</fullName>
    </submittedName>
</protein>
<dbReference type="AlphaFoldDB" id="A0A5D8QAV2"/>
<accession>A0A5D8QAV2</accession>
<sequence>MKKYLSLFLILMSIFLSGCTVKAVDRTVGEVTYDGGETKEPGAVTRHTYITAVGDIMLGRGVGTRLKNQGYTGPFEDIKPYIQSDMAVGNLECVISERGEKMEGKGIYLRARPEAVETLKYLGFDVLSLANNHTMDYGEDAFMDTVDILRKNGISTVGAGSNIAESRTPYIKDIDGIKVAVLGYNQFYNVKWSRDGRTMEALKDRCGTAPLDIGTIVDDIKKAREAADIVIVMPHWGVEESTIVPAEQRQMAHEMIDAGASVVIGSHPHILQGIEVYKGGLVAYSLGNFVFDQNDSRNKESIVLGLNFNDGKLSEAVISPFVIEDKVKPTPATGEKGEEILDMLKSLSEEFDTQINIEKATGKIRIEGRD</sequence>
<feature type="domain" description="Capsule synthesis protein CapA" evidence="3">
    <location>
        <begin position="49"/>
        <end position="293"/>
    </location>
</feature>
<dbReference type="SUPFAM" id="SSF56300">
    <property type="entry name" value="Metallo-dependent phosphatases"/>
    <property type="match status" value="1"/>
</dbReference>